<name>A0AA41YDQ8_9BACT</name>
<sequence>MVQSKLPNTTRSIFSAVSSLIEETGALDMAIGRIDFPCPEELTELAASYIKAGNNNYAPLEGIFKLRSEISVRVKEHYGHEFDPKTEVTITAGTIQAIHTAISTVVKDDDEVIVFEPAFESFVPSIILNGGKPVYVQLKTPGFKIDWEELRKMISTKTRMIILNSPHNPSGSVLSENDMQQLQRLTNGTNITILSDEIFESIIFDNQKHQSIARFPKLIERSFIISSFGPLYNINGWGISYCLAPEKLMAEFRKVQQIQIYNVNTPLQYALADYLPRNYSFEDVSELYQGKRSYFNRLLENSLYTVLPAQGGYFQLIDYSKISDEPDAVFADRLARDFGIATLPISAFYHEKTKARYIRVCFAKENSKLEQAAERLLQVPSMVLGDL</sequence>
<dbReference type="Pfam" id="PF00155">
    <property type="entry name" value="Aminotran_1_2"/>
    <property type="match status" value="1"/>
</dbReference>
<keyword evidence="8" id="KW-1185">Reference proteome</keyword>
<evidence type="ECO:0000256" key="3">
    <source>
        <dbReference type="ARBA" id="ARBA00022576"/>
    </source>
</evidence>
<dbReference type="GO" id="GO:0016212">
    <property type="term" value="F:kynurenine-oxoglutarate transaminase activity"/>
    <property type="evidence" value="ECO:0007669"/>
    <property type="project" value="TreeGrafter"/>
</dbReference>
<dbReference type="Proteomes" id="UP001163821">
    <property type="component" value="Unassembled WGS sequence"/>
</dbReference>
<dbReference type="PANTHER" id="PTHR43807:SF20">
    <property type="entry name" value="FI04487P"/>
    <property type="match status" value="1"/>
</dbReference>
<comment type="caution">
    <text evidence="7">The sequence shown here is derived from an EMBL/GenBank/DDBJ whole genome shotgun (WGS) entry which is preliminary data.</text>
</comment>
<evidence type="ECO:0000256" key="5">
    <source>
        <dbReference type="ARBA" id="ARBA00022898"/>
    </source>
</evidence>
<organism evidence="7 8">
    <name type="scientific">Gaoshiqia sediminis</name>
    <dbReference type="NCBI Taxonomy" id="2986998"/>
    <lineage>
        <taxon>Bacteria</taxon>
        <taxon>Pseudomonadati</taxon>
        <taxon>Bacteroidota</taxon>
        <taxon>Bacteroidia</taxon>
        <taxon>Marinilabiliales</taxon>
        <taxon>Prolixibacteraceae</taxon>
        <taxon>Gaoshiqia</taxon>
    </lineage>
</organism>
<feature type="domain" description="Aminotransferase class I/classII large" evidence="6">
    <location>
        <begin position="27"/>
        <end position="376"/>
    </location>
</feature>
<dbReference type="PANTHER" id="PTHR43807">
    <property type="entry name" value="FI04487P"/>
    <property type="match status" value="1"/>
</dbReference>
<evidence type="ECO:0000256" key="2">
    <source>
        <dbReference type="ARBA" id="ARBA00007441"/>
    </source>
</evidence>
<dbReference type="GO" id="GO:0030170">
    <property type="term" value="F:pyridoxal phosphate binding"/>
    <property type="evidence" value="ECO:0007669"/>
    <property type="project" value="InterPro"/>
</dbReference>
<dbReference type="FunFam" id="3.40.640.10:FF:000033">
    <property type="entry name" value="Aspartate aminotransferase"/>
    <property type="match status" value="1"/>
</dbReference>
<proteinExistence type="inferred from homology"/>
<dbReference type="EMBL" id="JAPAAF010000058">
    <property type="protein sequence ID" value="MCW0484870.1"/>
    <property type="molecule type" value="Genomic_DNA"/>
</dbReference>
<dbReference type="InterPro" id="IPR004839">
    <property type="entry name" value="Aminotransferase_I/II_large"/>
</dbReference>
<dbReference type="InterPro" id="IPR015422">
    <property type="entry name" value="PyrdxlP-dep_Trfase_small"/>
</dbReference>
<dbReference type="Gene3D" id="3.90.1150.10">
    <property type="entry name" value="Aspartate Aminotransferase, domain 1"/>
    <property type="match status" value="1"/>
</dbReference>
<keyword evidence="4" id="KW-0808">Transferase</keyword>
<protein>
    <submittedName>
        <fullName evidence="7">Methionine aminotransferase</fullName>
    </submittedName>
</protein>
<dbReference type="GO" id="GO:0005737">
    <property type="term" value="C:cytoplasm"/>
    <property type="evidence" value="ECO:0007669"/>
    <property type="project" value="TreeGrafter"/>
</dbReference>
<dbReference type="AlphaFoldDB" id="A0AA41YDQ8"/>
<reference evidence="7" key="1">
    <citation type="submission" date="2022-10" db="EMBL/GenBank/DDBJ databases">
        <title>Gaoshiqiia sediminis gen. nov., sp. nov., isolated from coastal sediment.</title>
        <authorList>
            <person name="Yu W.X."/>
            <person name="Mu D.S."/>
            <person name="Du J.Z."/>
            <person name="Liang Y.Q."/>
        </authorList>
    </citation>
    <scope>NUCLEOTIDE SEQUENCE</scope>
    <source>
        <strain evidence="7">A06</strain>
    </source>
</reference>
<dbReference type="CDD" id="cd00609">
    <property type="entry name" value="AAT_like"/>
    <property type="match status" value="1"/>
</dbReference>
<dbReference type="InterPro" id="IPR015424">
    <property type="entry name" value="PyrdxlP-dep_Trfase"/>
</dbReference>
<dbReference type="SUPFAM" id="SSF53383">
    <property type="entry name" value="PLP-dependent transferases"/>
    <property type="match status" value="1"/>
</dbReference>
<dbReference type="InterPro" id="IPR015421">
    <property type="entry name" value="PyrdxlP-dep_Trfase_major"/>
</dbReference>
<dbReference type="NCBIfam" id="NF006569">
    <property type="entry name" value="PRK09082.1"/>
    <property type="match status" value="1"/>
</dbReference>
<evidence type="ECO:0000259" key="6">
    <source>
        <dbReference type="Pfam" id="PF00155"/>
    </source>
</evidence>
<evidence type="ECO:0000256" key="1">
    <source>
        <dbReference type="ARBA" id="ARBA00001933"/>
    </source>
</evidence>
<evidence type="ECO:0000256" key="4">
    <source>
        <dbReference type="ARBA" id="ARBA00022679"/>
    </source>
</evidence>
<dbReference type="RefSeq" id="WP_282593461.1">
    <property type="nucleotide sequence ID" value="NZ_JAPAAF010000058.1"/>
</dbReference>
<evidence type="ECO:0000313" key="8">
    <source>
        <dbReference type="Proteomes" id="UP001163821"/>
    </source>
</evidence>
<accession>A0AA41YDQ8</accession>
<evidence type="ECO:0000313" key="7">
    <source>
        <dbReference type="EMBL" id="MCW0484870.1"/>
    </source>
</evidence>
<dbReference type="InterPro" id="IPR051326">
    <property type="entry name" value="Kynurenine-oxoglutarate_AT"/>
</dbReference>
<gene>
    <name evidence="7" type="ORF">N2K84_19210</name>
</gene>
<dbReference type="Gene3D" id="3.40.640.10">
    <property type="entry name" value="Type I PLP-dependent aspartate aminotransferase-like (Major domain)"/>
    <property type="match status" value="1"/>
</dbReference>
<keyword evidence="5" id="KW-0663">Pyridoxal phosphate</keyword>
<keyword evidence="3 7" id="KW-0032">Aminotransferase</keyword>
<comment type="cofactor">
    <cofactor evidence="1">
        <name>pyridoxal 5'-phosphate</name>
        <dbReference type="ChEBI" id="CHEBI:597326"/>
    </cofactor>
</comment>
<comment type="similarity">
    <text evidence="2">Belongs to the class-I pyridoxal-phosphate-dependent aminotransferase family.</text>
</comment>